<evidence type="ECO:0000256" key="2">
    <source>
        <dbReference type="ARBA" id="ARBA00009399"/>
    </source>
</evidence>
<dbReference type="InterPro" id="IPR007267">
    <property type="entry name" value="GtrA_DPMS_TM"/>
</dbReference>
<evidence type="ECO:0000313" key="9">
    <source>
        <dbReference type="Proteomes" id="UP001218170"/>
    </source>
</evidence>
<dbReference type="InterPro" id="IPR051401">
    <property type="entry name" value="GtrA_CellWall_Glycosyl"/>
</dbReference>
<dbReference type="PANTHER" id="PTHR38459">
    <property type="entry name" value="PROPHAGE BACTOPRENOL-LINKED GLUCOSE TRANSLOCASE HOMOLOG"/>
    <property type="match status" value="1"/>
</dbReference>
<comment type="caution">
    <text evidence="8">The sequence shown here is derived from an EMBL/GenBank/DDBJ whole genome shotgun (WGS) entry which is preliminary data.</text>
</comment>
<dbReference type="PANTHER" id="PTHR38459:SF1">
    <property type="entry name" value="PROPHAGE BACTOPRENOL-LINKED GLUCOSE TRANSLOCASE HOMOLOG"/>
    <property type="match status" value="1"/>
</dbReference>
<accession>A0ABT5SH55</accession>
<evidence type="ECO:0000313" key="8">
    <source>
        <dbReference type="EMBL" id="MDD7962156.1"/>
    </source>
</evidence>
<comment type="subcellular location">
    <subcellularLocation>
        <location evidence="1">Membrane</location>
        <topology evidence="1">Multi-pass membrane protein</topology>
    </subcellularLocation>
</comment>
<protein>
    <submittedName>
        <fullName evidence="8">GtrA family protein</fullName>
    </submittedName>
</protein>
<evidence type="ECO:0000256" key="1">
    <source>
        <dbReference type="ARBA" id="ARBA00004141"/>
    </source>
</evidence>
<keyword evidence="9" id="KW-1185">Reference proteome</keyword>
<dbReference type="Pfam" id="PF04138">
    <property type="entry name" value="GtrA_DPMS_TM"/>
    <property type="match status" value="1"/>
</dbReference>
<evidence type="ECO:0000256" key="5">
    <source>
        <dbReference type="ARBA" id="ARBA00023136"/>
    </source>
</evidence>
<evidence type="ECO:0000256" key="4">
    <source>
        <dbReference type="ARBA" id="ARBA00022989"/>
    </source>
</evidence>
<evidence type="ECO:0000256" key="3">
    <source>
        <dbReference type="ARBA" id="ARBA00022692"/>
    </source>
</evidence>
<organism evidence="8 9">
    <name type="scientific">Microbacterium thalli</name>
    <dbReference type="NCBI Taxonomy" id="3027921"/>
    <lineage>
        <taxon>Bacteria</taxon>
        <taxon>Bacillati</taxon>
        <taxon>Actinomycetota</taxon>
        <taxon>Actinomycetes</taxon>
        <taxon>Micrococcales</taxon>
        <taxon>Microbacteriaceae</taxon>
        <taxon>Microbacterium</taxon>
    </lineage>
</organism>
<dbReference type="Proteomes" id="UP001218170">
    <property type="component" value="Unassembled WGS sequence"/>
</dbReference>
<feature type="domain" description="GtrA/DPMS transmembrane" evidence="7">
    <location>
        <begin position="15"/>
        <end position="141"/>
    </location>
</feature>
<gene>
    <name evidence="8" type="ORF">PUW80_07310</name>
</gene>
<evidence type="ECO:0000256" key="6">
    <source>
        <dbReference type="SAM" id="Phobius"/>
    </source>
</evidence>
<sequence length="158" mass="17275">MSRVSLASATRVGAFVVIGGIAFVVDALVFNGLAFWVTGRGPLYDQPLVAKTIAVVVASVVTYIGNRYWTFGKRRMRLRFSRYVVFAVLNLVAIGLQLGCLAFSRHVLGLEGPVPDNISGTLIGQTLATIFRYLTYDRLVFRDEAEGEPDIETKESAA</sequence>
<keyword evidence="4 6" id="KW-1133">Transmembrane helix</keyword>
<keyword evidence="3 6" id="KW-0812">Transmembrane</keyword>
<feature type="transmembrane region" description="Helical" evidence="6">
    <location>
        <begin position="48"/>
        <end position="71"/>
    </location>
</feature>
<proteinExistence type="inferred from homology"/>
<reference evidence="8 9" key="1">
    <citation type="submission" date="2023-02" db="EMBL/GenBank/DDBJ databases">
        <title>Study of novel species of the Microbacterium genus.</title>
        <authorList>
            <person name="Arroyo-Herrera I."/>
            <person name="Roman-Ponce B."/>
            <person name="Vasquez-Murrieta M.S."/>
        </authorList>
    </citation>
    <scope>NUCLEOTIDE SEQUENCE [LARGE SCALE GENOMIC DNA]</scope>
    <source>
        <strain evidence="8 9">NE1TT3</strain>
    </source>
</reference>
<feature type="transmembrane region" description="Helical" evidence="6">
    <location>
        <begin position="12"/>
        <end position="36"/>
    </location>
</feature>
<name>A0ABT5SH55_9MICO</name>
<dbReference type="RefSeq" id="WP_274264349.1">
    <property type="nucleotide sequence ID" value="NZ_JAQZCI010000002.1"/>
</dbReference>
<comment type="similarity">
    <text evidence="2">Belongs to the GtrA family.</text>
</comment>
<dbReference type="EMBL" id="JAQZCI010000002">
    <property type="protein sequence ID" value="MDD7962156.1"/>
    <property type="molecule type" value="Genomic_DNA"/>
</dbReference>
<evidence type="ECO:0000259" key="7">
    <source>
        <dbReference type="Pfam" id="PF04138"/>
    </source>
</evidence>
<keyword evidence="5 6" id="KW-0472">Membrane</keyword>
<feature type="transmembrane region" description="Helical" evidence="6">
    <location>
        <begin position="83"/>
        <end position="104"/>
    </location>
</feature>